<dbReference type="KEGG" id="dfa:DFA_09467"/>
<evidence type="ECO:0000313" key="3">
    <source>
        <dbReference type="EMBL" id="EGG15799.1"/>
    </source>
</evidence>
<keyword evidence="4" id="KW-1185">Reference proteome</keyword>
<evidence type="ECO:0000256" key="2">
    <source>
        <dbReference type="SAM" id="Phobius"/>
    </source>
</evidence>
<evidence type="ECO:0000313" key="4">
    <source>
        <dbReference type="Proteomes" id="UP000007797"/>
    </source>
</evidence>
<sequence length="82" mass="9223">MNSPKSVVWGFVAFTIAGMSAWAISRKEYMNEKNKRINDIIQPKNKKINNNNNNNNQNNNNNNTGGPSEYRAYQETKGGSDA</sequence>
<dbReference type="RefSeq" id="XP_004352124.1">
    <property type="nucleotide sequence ID" value="XM_004352072.1"/>
</dbReference>
<feature type="region of interest" description="Disordered" evidence="1">
    <location>
        <begin position="40"/>
        <end position="82"/>
    </location>
</feature>
<proteinExistence type="predicted"/>
<name>F4Q7P9_CACFS</name>
<feature type="compositionally biased region" description="Basic and acidic residues" evidence="1">
    <location>
        <begin position="72"/>
        <end position="82"/>
    </location>
</feature>
<evidence type="ECO:0000256" key="1">
    <source>
        <dbReference type="SAM" id="MobiDB-lite"/>
    </source>
</evidence>
<reference evidence="4" key="1">
    <citation type="journal article" date="2011" name="Genome Res.">
        <title>Phylogeny-wide analysis of social amoeba genomes highlights ancient origins for complex intercellular communication.</title>
        <authorList>
            <person name="Heidel A.J."/>
            <person name="Lawal H.M."/>
            <person name="Felder M."/>
            <person name="Schilde C."/>
            <person name="Helps N.R."/>
            <person name="Tunggal B."/>
            <person name="Rivero F."/>
            <person name="John U."/>
            <person name="Schleicher M."/>
            <person name="Eichinger L."/>
            <person name="Platzer M."/>
            <person name="Noegel A.A."/>
            <person name="Schaap P."/>
            <person name="Gloeckner G."/>
        </authorList>
    </citation>
    <scope>NUCLEOTIDE SEQUENCE [LARGE SCALE GENOMIC DNA]</scope>
    <source>
        <strain evidence="4">SH3</strain>
    </source>
</reference>
<feature type="transmembrane region" description="Helical" evidence="2">
    <location>
        <begin position="6"/>
        <end position="25"/>
    </location>
</feature>
<dbReference type="GeneID" id="14868112"/>
<dbReference type="OrthoDB" id="2559326at2759"/>
<dbReference type="OMA" id="SEYRAYQ"/>
<gene>
    <name evidence="3" type="ORF">DFA_09467</name>
</gene>
<dbReference type="AlphaFoldDB" id="F4Q7P9"/>
<dbReference type="EMBL" id="GL883025">
    <property type="protein sequence ID" value="EGG15799.1"/>
    <property type="molecule type" value="Genomic_DNA"/>
</dbReference>
<accession>F4Q7P9</accession>
<keyword evidence="2" id="KW-1133">Transmembrane helix</keyword>
<keyword evidence="2" id="KW-0472">Membrane</keyword>
<evidence type="ECO:0008006" key="5">
    <source>
        <dbReference type="Google" id="ProtNLM"/>
    </source>
</evidence>
<protein>
    <recommendedName>
        <fullName evidence="5">Transmembrane protein</fullName>
    </recommendedName>
</protein>
<feature type="compositionally biased region" description="Low complexity" evidence="1">
    <location>
        <begin position="48"/>
        <end position="63"/>
    </location>
</feature>
<keyword evidence="2" id="KW-0812">Transmembrane</keyword>
<organism evidence="3 4">
    <name type="scientific">Cavenderia fasciculata</name>
    <name type="common">Slime mold</name>
    <name type="synonym">Dictyostelium fasciculatum</name>
    <dbReference type="NCBI Taxonomy" id="261658"/>
    <lineage>
        <taxon>Eukaryota</taxon>
        <taxon>Amoebozoa</taxon>
        <taxon>Evosea</taxon>
        <taxon>Eumycetozoa</taxon>
        <taxon>Dictyostelia</taxon>
        <taxon>Acytosteliales</taxon>
        <taxon>Cavenderiaceae</taxon>
        <taxon>Cavenderia</taxon>
    </lineage>
</organism>
<dbReference type="Proteomes" id="UP000007797">
    <property type="component" value="Unassembled WGS sequence"/>
</dbReference>